<proteinExistence type="predicted"/>
<organism evidence="3 5">
    <name type="scientific">Aspergillus hiratsukae</name>
    <dbReference type="NCBI Taxonomy" id="1194566"/>
    <lineage>
        <taxon>Eukaryota</taxon>
        <taxon>Fungi</taxon>
        <taxon>Dikarya</taxon>
        <taxon>Ascomycota</taxon>
        <taxon>Pezizomycotina</taxon>
        <taxon>Eurotiomycetes</taxon>
        <taxon>Eurotiomycetidae</taxon>
        <taxon>Eurotiales</taxon>
        <taxon>Aspergillaceae</taxon>
        <taxon>Aspergillus</taxon>
        <taxon>Aspergillus subgen. Fumigati</taxon>
    </lineage>
</organism>
<accession>A0A8H6PRE4</accession>
<dbReference type="EMBL" id="JACBAD010002060">
    <property type="protein sequence ID" value="KAF7118738.1"/>
    <property type="molecule type" value="Genomic_DNA"/>
</dbReference>
<dbReference type="Proteomes" id="UP000662466">
    <property type="component" value="Unassembled WGS sequence"/>
</dbReference>
<evidence type="ECO:0000256" key="1">
    <source>
        <dbReference type="SAM" id="MobiDB-lite"/>
    </source>
</evidence>
<evidence type="ECO:0000313" key="2">
    <source>
        <dbReference type="EMBL" id="KAF7118738.1"/>
    </source>
</evidence>
<name>A0A8H6PRE4_9EURO</name>
<dbReference type="EMBL" id="JACBAF010002277">
    <property type="protein sequence ID" value="KAF7159326.1"/>
    <property type="molecule type" value="Genomic_DNA"/>
</dbReference>
<evidence type="ECO:0000313" key="5">
    <source>
        <dbReference type="Proteomes" id="UP000662466"/>
    </source>
</evidence>
<keyword evidence="4" id="KW-1185">Reference proteome</keyword>
<gene>
    <name evidence="2" type="ORF">CNMCM5793_008362</name>
    <name evidence="3" type="ORF">CNMCM6106_006539</name>
</gene>
<reference evidence="3" key="1">
    <citation type="submission" date="2020-06" db="EMBL/GenBank/DDBJ databases">
        <title>Draft genome sequences of strains closely related to Aspergillus parafelis and Aspergillus hiratsukae.</title>
        <authorList>
            <person name="Dos Santos R.A.C."/>
            <person name="Rivero-Menendez O."/>
            <person name="Steenwyk J.L."/>
            <person name="Mead M.E."/>
            <person name="Goldman G.H."/>
            <person name="Alastruey-Izquierdo A."/>
            <person name="Rokas A."/>
        </authorList>
    </citation>
    <scope>NUCLEOTIDE SEQUENCE</scope>
    <source>
        <strain evidence="2">CNM-CM5793</strain>
        <strain evidence="3">CNM-CM6106</strain>
    </source>
</reference>
<dbReference type="OrthoDB" id="4459045at2759"/>
<dbReference type="Proteomes" id="UP000630445">
    <property type="component" value="Unassembled WGS sequence"/>
</dbReference>
<evidence type="ECO:0000313" key="3">
    <source>
        <dbReference type="EMBL" id="KAF7159326.1"/>
    </source>
</evidence>
<feature type="compositionally biased region" description="Polar residues" evidence="1">
    <location>
        <begin position="289"/>
        <end position="303"/>
    </location>
</feature>
<feature type="region of interest" description="Disordered" evidence="1">
    <location>
        <begin position="286"/>
        <end position="310"/>
    </location>
</feature>
<dbReference type="AlphaFoldDB" id="A0A8H6PRE4"/>
<sequence>MPITAKWMNASFNLLLTATPFFNGVHDFRGYIDFLFIKQNIKPEVLTPALFDCQGAIHQETLLLSHAAVEKSVELCRNRQHEKGEFSNNLATGLSPFVTLFHKAYGVAPSKGFRGPQQYEDNYPVLSGGISGPHVQILQWSSRIPLLWLSTPDESDNAAENLEKLLLADPDHESLPSEGEDLHPDTELIAIDTEHVQVLGAVFKAHQQDITMGSFKGAIPPYPGYAKVPDFVTMDRSGVAMAVGEAEVPYKRMGFAEIPEHIENWVELCKTHKLKKKTMSNLEDLCPESKSSPANYPLSGTQRTRQDNDSDPEWLLASDHGNTGCHFKGTCDLCLGQLVAQMRTCSLRSMVFVKRAADSSFLLSPPIKYDTMQPSLRQSFAGFGLMALSEPKYSESTFWLLNAAVSLVIVFSIYDFSSSTVGAGIHEPHWTEAKRCCLEVGFSNRHFIYLVEHIPEIFTESRFLSDNTYGRLDENTLNAFTPVPAGFVACLSSCSPAQVTGCVLLV</sequence>
<comment type="caution">
    <text evidence="3">The sequence shown here is derived from an EMBL/GenBank/DDBJ whole genome shotgun (WGS) entry which is preliminary data.</text>
</comment>
<evidence type="ECO:0000313" key="4">
    <source>
        <dbReference type="Proteomes" id="UP000630445"/>
    </source>
</evidence>
<protein>
    <submittedName>
        <fullName evidence="3">Uncharacterized protein</fullName>
    </submittedName>
</protein>